<accession>A0A165RKB5</accession>
<reference evidence="1 2" key="1">
    <citation type="journal article" date="2016" name="Mol. Biol. Evol.">
        <title>Comparative Genomics of Early-Diverging Mushroom-Forming Fungi Provides Insights into the Origins of Lignocellulose Decay Capabilities.</title>
        <authorList>
            <person name="Nagy L.G."/>
            <person name="Riley R."/>
            <person name="Tritt A."/>
            <person name="Adam C."/>
            <person name="Daum C."/>
            <person name="Floudas D."/>
            <person name="Sun H."/>
            <person name="Yadav J.S."/>
            <person name="Pangilinan J."/>
            <person name="Larsson K.H."/>
            <person name="Matsuura K."/>
            <person name="Barry K."/>
            <person name="Labutti K."/>
            <person name="Kuo R."/>
            <person name="Ohm R.A."/>
            <person name="Bhattacharya S.S."/>
            <person name="Shirouzu T."/>
            <person name="Yoshinaga Y."/>
            <person name="Martin F.M."/>
            <person name="Grigoriev I.V."/>
            <person name="Hibbett D.S."/>
        </authorList>
    </citation>
    <scope>NUCLEOTIDE SEQUENCE [LARGE SCALE GENOMIC DNA]</scope>
    <source>
        <strain evidence="1 2">L-15889</strain>
    </source>
</reference>
<gene>
    <name evidence="1" type="ORF">DAEQUDRAFT_170750</name>
</gene>
<sequence length="131" mass="14533">MGRYDPVAARWCRCMTPLTSRHRPTAPVVFTLQPLATRLVCQTCLPSCIPQFECLGTIRDHSQWHSPLFMHISASEIEPAELCNLTAMMSPAICQALLKICRWLLHTRRTSSESAVQASSSRSSSGAKSLC</sequence>
<keyword evidence="2" id="KW-1185">Reference proteome</keyword>
<evidence type="ECO:0000313" key="1">
    <source>
        <dbReference type="EMBL" id="KZT70866.1"/>
    </source>
</evidence>
<protein>
    <submittedName>
        <fullName evidence="1">Uncharacterized protein</fullName>
    </submittedName>
</protein>
<evidence type="ECO:0000313" key="2">
    <source>
        <dbReference type="Proteomes" id="UP000076727"/>
    </source>
</evidence>
<proteinExistence type="predicted"/>
<organism evidence="1 2">
    <name type="scientific">Daedalea quercina L-15889</name>
    <dbReference type="NCBI Taxonomy" id="1314783"/>
    <lineage>
        <taxon>Eukaryota</taxon>
        <taxon>Fungi</taxon>
        <taxon>Dikarya</taxon>
        <taxon>Basidiomycota</taxon>
        <taxon>Agaricomycotina</taxon>
        <taxon>Agaricomycetes</taxon>
        <taxon>Polyporales</taxon>
        <taxon>Fomitopsis</taxon>
    </lineage>
</organism>
<name>A0A165RKB5_9APHY</name>
<dbReference type="AlphaFoldDB" id="A0A165RKB5"/>
<dbReference type="EMBL" id="KV429049">
    <property type="protein sequence ID" value="KZT70866.1"/>
    <property type="molecule type" value="Genomic_DNA"/>
</dbReference>
<dbReference type="Proteomes" id="UP000076727">
    <property type="component" value="Unassembled WGS sequence"/>
</dbReference>